<keyword evidence="3" id="KW-1185">Reference proteome</keyword>
<comment type="caution">
    <text evidence="2">The sequence shown here is derived from an EMBL/GenBank/DDBJ whole genome shotgun (WGS) entry which is preliminary data.</text>
</comment>
<organism evidence="2 3">
    <name type="scientific">Pseudohoeflea suaedae</name>
    <dbReference type="NCBI Taxonomy" id="877384"/>
    <lineage>
        <taxon>Bacteria</taxon>
        <taxon>Pseudomonadati</taxon>
        <taxon>Pseudomonadota</taxon>
        <taxon>Alphaproteobacteria</taxon>
        <taxon>Hyphomicrobiales</taxon>
        <taxon>Rhizobiaceae</taxon>
        <taxon>Pseudohoeflea</taxon>
    </lineage>
</organism>
<protein>
    <submittedName>
        <fullName evidence="2">Uncharacterized protein</fullName>
    </submittedName>
</protein>
<evidence type="ECO:0000313" key="2">
    <source>
        <dbReference type="EMBL" id="TDH39094.1"/>
    </source>
</evidence>
<name>A0A4R5PPQ4_9HYPH</name>
<feature type="chain" id="PRO_5020330216" evidence="1">
    <location>
        <begin position="23"/>
        <end position="84"/>
    </location>
</feature>
<keyword evidence="1" id="KW-0732">Signal</keyword>
<evidence type="ECO:0000313" key="3">
    <source>
        <dbReference type="Proteomes" id="UP000295131"/>
    </source>
</evidence>
<dbReference type="EMBL" id="SMSI01000001">
    <property type="protein sequence ID" value="TDH39094.1"/>
    <property type="molecule type" value="Genomic_DNA"/>
</dbReference>
<dbReference type="Proteomes" id="UP000295131">
    <property type="component" value="Unassembled WGS sequence"/>
</dbReference>
<evidence type="ECO:0000256" key="1">
    <source>
        <dbReference type="SAM" id="SignalP"/>
    </source>
</evidence>
<accession>A0A4R5PPQ4</accession>
<dbReference type="OrthoDB" id="8303610at2"/>
<dbReference type="RefSeq" id="WP_133283926.1">
    <property type="nucleotide sequence ID" value="NZ_SMSI01000001.1"/>
</dbReference>
<reference evidence="2 3" key="1">
    <citation type="journal article" date="2013" name="Int. J. Syst. Evol. Microbiol.">
        <title>Hoeflea suaedae sp. nov., an endophytic bacterium isolated from the root of the halophyte Suaeda maritima.</title>
        <authorList>
            <person name="Chung E.J."/>
            <person name="Park J.A."/>
            <person name="Pramanik P."/>
            <person name="Bibi F."/>
            <person name="Jeon C.O."/>
            <person name="Chung Y.R."/>
        </authorList>
    </citation>
    <scope>NUCLEOTIDE SEQUENCE [LARGE SCALE GENOMIC DNA]</scope>
    <source>
        <strain evidence="2 3">YC6898</strain>
    </source>
</reference>
<dbReference type="AlphaFoldDB" id="A0A4R5PPQ4"/>
<proteinExistence type="predicted"/>
<sequence length="84" mass="8729">MRMTVLAMAVLALSTGAVYAQASGGASFGDSTSGQTLGKLVADGYEIKAAVPNGAKYVVFLQKENKAYACEFVTLSSSRCGEIR</sequence>
<gene>
    <name evidence="2" type="ORF">E2A64_08440</name>
</gene>
<feature type="signal peptide" evidence="1">
    <location>
        <begin position="1"/>
        <end position="22"/>
    </location>
</feature>